<feature type="transmembrane region" description="Helical" evidence="6">
    <location>
        <begin position="45"/>
        <end position="64"/>
    </location>
</feature>
<evidence type="ECO:0000256" key="5">
    <source>
        <dbReference type="ARBA" id="ARBA00023136"/>
    </source>
</evidence>
<keyword evidence="5 6" id="KW-0472">Membrane</keyword>
<evidence type="ECO:0000259" key="7">
    <source>
        <dbReference type="PROSITE" id="PS50850"/>
    </source>
</evidence>
<name>A0A7X3K559_9HYPH</name>
<dbReference type="Proteomes" id="UP000438106">
    <property type="component" value="Unassembled WGS sequence"/>
</dbReference>
<organism evidence="8 9">
    <name type="scientific">Devosia marina</name>
    <dbReference type="NCBI Taxonomy" id="2683198"/>
    <lineage>
        <taxon>Bacteria</taxon>
        <taxon>Pseudomonadati</taxon>
        <taxon>Pseudomonadota</taxon>
        <taxon>Alphaproteobacteria</taxon>
        <taxon>Hyphomicrobiales</taxon>
        <taxon>Devosiaceae</taxon>
        <taxon>Devosia</taxon>
    </lineage>
</organism>
<comment type="caution">
    <text evidence="8">The sequence shown here is derived from an EMBL/GenBank/DDBJ whole genome shotgun (WGS) entry which is preliminary data.</text>
</comment>
<evidence type="ECO:0000256" key="2">
    <source>
        <dbReference type="ARBA" id="ARBA00022475"/>
    </source>
</evidence>
<dbReference type="GO" id="GO:0005886">
    <property type="term" value="C:plasma membrane"/>
    <property type="evidence" value="ECO:0007669"/>
    <property type="project" value="UniProtKB-SubCell"/>
</dbReference>
<dbReference type="PANTHER" id="PTHR43124">
    <property type="entry name" value="PURINE EFFLUX PUMP PBUE"/>
    <property type="match status" value="1"/>
</dbReference>
<dbReference type="EMBL" id="WQRF01000005">
    <property type="protein sequence ID" value="MVT00310.1"/>
    <property type="molecule type" value="Genomic_DNA"/>
</dbReference>
<dbReference type="SUPFAM" id="SSF103473">
    <property type="entry name" value="MFS general substrate transporter"/>
    <property type="match status" value="1"/>
</dbReference>
<evidence type="ECO:0000256" key="3">
    <source>
        <dbReference type="ARBA" id="ARBA00022692"/>
    </source>
</evidence>
<evidence type="ECO:0000256" key="6">
    <source>
        <dbReference type="SAM" id="Phobius"/>
    </source>
</evidence>
<feature type="transmembrane region" description="Helical" evidence="6">
    <location>
        <begin position="248"/>
        <end position="269"/>
    </location>
</feature>
<feature type="transmembrane region" description="Helical" evidence="6">
    <location>
        <begin position="373"/>
        <end position="393"/>
    </location>
</feature>
<feature type="transmembrane region" description="Helical" evidence="6">
    <location>
        <begin position="135"/>
        <end position="152"/>
    </location>
</feature>
<dbReference type="GO" id="GO:0022857">
    <property type="term" value="F:transmembrane transporter activity"/>
    <property type="evidence" value="ECO:0007669"/>
    <property type="project" value="InterPro"/>
</dbReference>
<dbReference type="Pfam" id="PF07690">
    <property type="entry name" value="MFS_1"/>
    <property type="match status" value="1"/>
</dbReference>
<feature type="transmembrane region" description="Helical" evidence="6">
    <location>
        <begin position="281"/>
        <end position="301"/>
    </location>
</feature>
<proteinExistence type="predicted"/>
<dbReference type="PROSITE" id="PS50850">
    <property type="entry name" value="MFS"/>
    <property type="match status" value="1"/>
</dbReference>
<dbReference type="InterPro" id="IPR036259">
    <property type="entry name" value="MFS_trans_sf"/>
</dbReference>
<evidence type="ECO:0000313" key="9">
    <source>
        <dbReference type="Proteomes" id="UP000438106"/>
    </source>
</evidence>
<accession>A0A7X3K559</accession>
<evidence type="ECO:0000256" key="1">
    <source>
        <dbReference type="ARBA" id="ARBA00004651"/>
    </source>
</evidence>
<feature type="transmembrane region" description="Helical" evidence="6">
    <location>
        <begin position="76"/>
        <end position="94"/>
    </location>
</feature>
<dbReference type="PANTHER" id="PTHR43124:SF3">
    <property type="entry name" value="CHLORAMPHENICOL EFFLUX PUMP RV0191"/>
    <property type="match status" value="1"/>
</dbReference>
<sequence length="410" mass="42649">MSRPVPASAVWSLGITQIVGYGSLYYSFSVLAPAIGDSFGLSAEWIFGALTVALLIGGLAAPWTGRMLDRFGAARSMSLGSLLVSVFLLLMAIAPNGMFFALALAGMEIASTLVLYAAAFAVLVQLGGRKAQASITHLTLIAGFASTLFWPVTAWLEDLVGWRGSYVVFAAMNVLVCLPLHLWLGRLSNRPAHGPSDAATTPPPAIALSDHPKSKWLFPLVLVGFALQGLVLAAVTLQMLPLLQALDLGTHVLLISSIFGPAQVLARLVNMVFGGRLRPTALAIIAAATLPIALLLLAVSAPALAGAMAFALLFGLGSGLTSIISGSLPLHLFGQHNYGARQGLISAARQMAAATAPFAMALAIGQFGVSATLWSWTALALLPMACFILILPITRRAASALPNPKPAPAE</sequence>
<dbReference type="InterPro" id="IPR050189">
    <property type="entry name" value="MFS_Efflux_Transporters"/>
</dbReference>
<gene>
    <name evidence="8" type="primary">arsK</name>
    <name evidence="8" type="ORF">GO014_14885</name>
</gene>
<feature type="transmembrane region" description="Helical" evidence="6">
    <location>
        <begin position="351"/>
        <end position="367"/>
    </location>
</feature>
<reference evidence="8 9" key="1">
    <citation type="submission" date="2019-12" db="EMBL/GenBank/DDBJ databases">
        <title>Devosia maris sp. nov., isolated from the deep seawater.</title>
        <authorList>
            <person name="Liu Y."/>
        </authorList>
    </citation>
    <scope>NUCLEOTIDE SEQUENCE [LARGE SCALE GENOMIC DNA]</scope>
    <source>
        <strain evidence="8 9">L53-10-65</strain>
    </source>
</reference>
<dbReference type="InterPro" id="IPR011701">
    <property type="entry name" value="MFS"/>
</dbReference>
<dbReference type="InterPro" id="IPR020846">
    <property type="entry name" value="MFS_dom"/>
</dbReference>
<keyword evidence="2" id="KW-1003">Cell membrane</keyword>
<dbReference type="Gene3D" id="1.20.1250.20">
    <property type="entry name" value="MFS general substrate transporter like domains"/>
    <property type="match status" value="1"/>
</dbReference>
<dbReference type="RefSeq" id="WP_157291108.1">
    <property type="nucleotide sequence ID" value="NZ_WQRF01000005.1"/>
</dbReference>
<feature type="transmembrane region" description="Helical" evidence="6">
    <location>
        <begin position="307"/>
        <end position="330"/>
    </location>
</feature>
<keyword evidence="3 6" id="KW-0812">Transmembrane</keyword>
<evidence type="ECO:0000256" key="4">
    <source>
        <dbReference type="ARBA" id="ARBA00022989"/>
    </source>
</evidence>
<feature type="domain" description="Major facilitator superfamily (MFS) profile" evidence="7">
    <location>
        <begin position="1"/>
        <end position="395"/>
    </location>
</feature>
<keyword evidence="9" id="KW-1185">Reference proteome</keyword>
<protein>
    <submittedName>
        <fullName evidence="8">Arsenite efflux MFS transporter ArsK</fullName>
    </submittedName>
</protein>
<comment type="subcellular location">
    <subcellularLocation>
        <location evidence="1">Cell membrane</location>
        <topology evidence="1">Multi-pass membrane protein</topology>
    </subcellularLocation>
</comment>
<evidence type="ECO:0000313" key="8">
    <source>
        <dbReference type="EMBL" id="MVT00310.1"/>
    </source>
</evidence>
<feature type="transmembrane region" description="Helical" evidence="6">
    <location>
        <begin position="216"/>
        <end position="236"/>
    </location>
</feature>
<dbReference type="NCBIfam" id="NF033733">
    <property type="entry name" value="MFS_ArsK"/>
    <property type="match status" value="1"/>
</dbReference>
<dbReference type="AlphaFoldDB" id="A0A7X3K559"/>
<keyword evidence="4 6" id="KW-1133">Transmembrane helix</keyword>
<feature type="transmembrane region" description="Helical" evidence="6">
    <location>
        <begin position="7"/>
        <end position="25"/>
    </location>
</feature>
<feature type="transmembrane region" description="Helical" evidence="6">
    <location>
        <begin position="164"/>
        <end position="184"/>
    </location>
</feature>
<feature type="transmembrane region" description="Helical" evidence="6">
    <location>
        <begin position="100"/>
        <end position="123"/>
    </location>
</feature>